<feature type="modified residue" description="4-aspartylphosphate" evidence="1">
    <location>
        <position position="55"/>
    </location>
</feature>
<dbReference type="EMBL" id="DXEZ01000192">
    <property type="protein sequence ID" value="HIX54745.1"/>
    <property type="molecule type" value="Genomic_DNA"/>
</dbReference>
<dbReference type="InterPro" id="IPR007492">
    <property type="entry name" value="LytTR_DNA-bd_dom"/>
</dbReference>
<evidence type="ECO:0000313" key="4">
    <source>
        <dbReference type="EMBL" id="HIX54745.1"/>
    </source>
</evidence>
<evidence type="ECO:0000259" key="2">
    <source>
        <dbReference type="PROSITE" id="PS50110"/>
    </source>
</evidence>
<name>A0A9D2AYQ1_9SPHI</name>
<dbReference type="Gene3D" id="3.40.50.2300">
    <property type="match status" value="1"/>
</dbReference>
<protein>
    <submittedName>
        <fullName evidence="4">LytTR family DNA-binding domain-containing protein</fullName>
    </submittedName>
</protein>
<dbReference type="PANTHER" id="PTHR37299:SF1">
    <property type="entry name" value="STAGE 0 SPORULATION PROTEIN A HOMOLOG"/>
    <property type="match status" value="1"/>
</dbReference>
<dbReference type="Gene3D" id="2.40.50.1020">
    <property type="entry name" value="LytTr DNA-binding domain"/>
    <property type="match status" value="1"/>
</dbReference>
<dbReference type="AlphaFoldDB" id="A0A9D2AYQ1"/>
<dbReference type="Pfam" id="PF00072">
    <property type="entry name" value="Response_reg"/>
    <property type="match status" value="1"/>
</dbReference>
<accession>A0A9D2AYQ1</accession>
<organism evidence="4 5">
    <name type="scientific">Candidatus Sphingobacterium stercoripullorum</name>
    <dbReference type="NCBI Taxonomy" id="2838759"/>
    <lineage>
        <taxon>Bacteria</taxon>
        <taxon>Pseudomonadati</taxon>
        <taxon>Bacteroidota</taxon>
        <taxon>Sphingobacteriia</taxon>
        <taxon>Sphingobacteriales</taxon>
        <taxon>Sphingobacteriaceae</taxon>
        <taxon>Sphingobacterium</taxon>
    </lineage>
</organism>
<dbReference type="InterPro" id="IPR011006">
    <property type="entry name" value="CheY-like_superfamily"/>
</dbReference>
<dbReference type="GO" id="GO:0000156">
    <property type="term" value="F:phosphorelay response regulator activity"/>
    <property type="evidence" value="ECO:0007669"/>
    <property type="project" value="InterPro"/>
</dbReference>
<dbReference type="PANTHER" id="PTHR37299">
    <property type="entry name" value="TRANSCRIPTIONAL REGULATOR-RELATED"/>
    <property type="match status" value="1"/>
</dbReference>
<dbReference type="FunFam" id="3.40.50.2300:FF:000361">
    <property type="entry name" value="Two-component system response regulator"/>
    <property type="match status" value="1"/>
</dbReference>
<reference evidence="4" key="1">
    <citation type="journal article" date="2021" name="PeerJ">
        <title>Extensive microbial diversity within the chicken gut microbiome revealed by metagenomics and culture.</title>
        <authorList>
            <person name="Gilroy R."/>
            <person name="Ravi A."/>
            <person name="Getino M."/>
            <person name="Pursley I."/>
            <person name="Horton D.L."/>
            <person name="Alikhan N.F."/>
            <person name="Baker D."/>
            <person name="Gharbi K."/>
            <person name="Hall N."/>
            <person name="Watson M."/>
            <person name="Adriaenssens E.M."/>
            <person name="Foster-Nyarko E."/>
            <person name="Jarju S."/>
            <person name="Secka A."/>
            <person name="Antonio M."/>
            <person name="Oren A."/>
            <person name="Chaudhuri R.R."/>
            <person name="La Ragione R."/>
            <person name="Hildebrand F."/>
            <person name="Pallen M.J."/>
        </authorList>
    </citation>
    <scope>NUCLEOTIDE SEQUENCE</scope>
    <source>
        <strain evidence="4">1719</strain>
    </source>
</reference>
<dbReference type="SMART" id="SM00850">
    <property type="entry name" value="LytTR"/>
    <property type="match status" value="1"/>
</dbReference>
<dbReference type="PROSITE" id="PS50110">
    <property type="entry name" value="RESPONSE_REGULATORY"/>
    <property type="match status" value="1"/>
</dbReference>
<evidence type="ECO:0000259" key="3">
    <source>
        <dbReference type="PROSITE" id="PS50930"/>
    </source>
</evidence>
<feature type="domain" description="HTH LytTR-type" evidence="3">
    <location>
        <begin position="142"/>
        <end position="249"/>
    </location>
</feature>
<keyword evidence="4" id="KW-0238">DNA-binding</keyword>
<reference evidence="4" key="2">
    <citation type="submission" date="2021-04" db="EMBL/GenBank/DDBJ databases">
        <authorList>
            <person name="Gilroy R."/>
        </authorList>
    </citation>
    <scope>NUCLEOTIDE SEQUENCE</scope>
    <source>
        <strain evidence="4">1719</strain>
    </source>
</reference>
<dbReference type="InterPro" id="IPR046947">
    <property type="entry name" value="LytR-like"/>
</dbReference>
<evidence type="ECO:0000313" key="5">
    <source>
        <dbReference type="Proteomes" id="UP000824156"/>
    </source>
</evidence>
<gene>
    <name evidence="4" type="ORF">H9853_06945</name>
</gene>
<dbReference type="InterPro" id="IPR001789">
    <property type="entry name" value="Sig_transdc_resp-reg_receiver"/>
</dbReference>
<dbReference type="SMART" id="SM00448">
    <property type="entry name" value="REC"/>
    <property type="match status" value="1"/>
</dbReference>
<sequence length="253" mass="28911">MKVLIVEDETAAYESLVHIVKEIEPTVEILGNTESIEQTIHWLEHKVKPDLIFMDIHLSDGSAFLIFDHIDIEVPIIFTTAYDQYAIEAFKVSSIDYLLKPIKRDELERAIAKFKKWSNADISQYIAKLTQLAPAPRYAEKLLVPIKDKLLPVNLSGVSFFYTTEKNTSIGLKDGNPLPYSKSLDAIFSSLDPGNFYRANKQFIIRRQAVKDITIWFDSRLLITLDRETPEPIYISKNKAADFKEWLINGASS</sequence>
<evidence type="ECO:0000256" key="1">
    <source>
        <dbReference type="PROSITE-ProRule" id="PRU00169"/>
    </source>
</evidence>
<comment type="caution">
    <text evidence="4">The sequence shown here is derived from an EMBL/GenBank/DDBJ whole genome shotgun (WGS) entry which is preliminary data.</text>
</comment>
<feature type="domain" description="Response regulatory" evidence="2">
    <location>
        <begin position="2"/>
        <end position="115"/>
    </location>
</feature>
<dbReference type="Pfam" id="PF04397">
    <property type="entry name" value="LytTR"/>
    <property type="match status" value="1"/>
</dbReference>
<proteinExistence type="predicted"/>
<dbReference type="SUPFAM" id="SSF52172">
    <property type="entry name" value="CheY-like"/>
    <property type="match status" value="1"/>
</dbReference>
<dbReference type="PROSITE" id="PS50930">
    <property type="entry name" value="HTH_LYTTR"/>
    <property type="match status" value="1"/>
</dbReference>
<keyword evidence="1" id="KW-0597">Phosphoprotein</keyword>
<dbReference type="Proteomes" id="UP000824156">
    <property type="component" value="Unassembled WGS sequence"/>
</dbReference>
<dbReference type="GO" id="GO:0003677">
    <property type="term" value="F:DNA binding"/>
    <property type="evidence" value="ECO:0007669"/>
    <property type="project" value="UniProtKB-KW"/>
</dbReference>